<reference evidence="1" key="1">
    <citation type="submission" date="2015-06" db="EMBL/GenBank/DDBJ databases">
        <authorList>
            <person name="Joergensen T."/>
        </authorList>
    </citation>
    <scope>NUCLEOTIDE SEQUENCE</scope>
    <source>
        <strain evidence="1">RGRH1850</strain>
    </source>
</reference>
<evidence type="ECO:0000313" key="1">
    <source>
        <dbReference type="EMBL" id="CRY98113.1"/>
    </source>
</evidence>
<protein>
    <submittedName>
        <fullName evidence="1">Uncharacterized protein</fullName>
    </submittedName>
</protein>
<dbReference type="EMBL" id="LN854344">
    <property type="protein sequence ID" value="CRY98113.1"/>
    <property type="molecule type" value="Genomic_DNA"/>
</dbReference>
<dbReference type="AlphaFoldDB" id="A0A0H5Q855"/>
<name>A0A0H5Q855_9ZZZZ</name>
<organism evidence="1">
    <name type="scientific">uncultured prokaryote</name>
    <dbReference type="NCBI Taxonomy" id="198431"/>
    <lineage>
        <taxon>unclassified sequences</taxon>
        <taxon>environmental samples</taxon>
    </lineage>
</organism>
<sequence length="199" mass="20838">MTVQIPPGFATFAVEHWLVNYPRPAVCVWGIDYPAGLGDPVLAANQIQSAYIAAFGPGIDSNVTIRSSRLTLGQDASDPIVATATTSGPGTAVRESVAPALAVMLDLNTSLGGRRNRGRKYVPWAANDTAVSEQGAIEGATVAAWTTRGATWISNLAAFDVSLVVLHGTGSSPVPAPTPVTSITANPVIRTQRNRQTRF</sequence>
<accession>A0A0H5Q855</accession>
<proteinExistence type="predicted"/>
<reference evidence="1" key="2">
    <citation type="submission" date="2015-07" db="EMBL/GenBank/DDBJ databases">
        <title>Plasmids, circular viruses and viroids from rat gut.</title>
        <authorList>
            <person name="Jorgensen T.J."/>
            <person name="Hansen M.A."/>
            <person name="Xu Z."/>
            <person name="Tabak M.A."/>
            <person name="Sorensen S.J."/>
            <person name="Hansen L.H."/>
        </authorList>
    </citation>
    <scope>NUCLEOTIDE SEQUENCE</scope>
    <source>
        <strain evidence="1">RGRH1850</strain>
    </source>
</reference>